<evidence type="ECO:0000313" key="1">
    <source>
        <dbReference type="EMBL" id="AIZ94701.1"/>
    </source>
</evidence>
<dbReference type="KEGG" id="vg:26793863"/>
<dbReference type="EMBL" id="KP054477">
    <property type="protein sequence ID" value="AIZ94701.1"/>
    <property type="molecule type" value="Genomic_DNA"/>
</dbReference>
<reference evidence="1 2" key="2">
    <citation type="journal article" date="2015" name="Biotechnol. Biofuels">
        <title>Bacteriophage application restores ethanol fermentation characteristics disrupted by Lactobacillus fermentum.</title>
        <authorList>
            <person name="Liu M."/>
            <person name="Bischoff K.M."/>
            <person name="Gill J.J."/>
            <person name="Mire-Criscione M.D."/>
            <person name="Berry J.D."/>
            <person name="Young R."/>
            <person name="Summer E.J."/>
        </authorList>
    </citation>
    <scope>NUCLEOTIDE SEQUENCE [LARGE SCALE GENOMIC DNA]</scope>
</reference>
<dbReference type="Gene3D" id="3.10.450.40">
    <property type="match status" value="1"/>
</dbReference>
<dbReference type="GeneID" id="26793863"/>
<gene>
    <name evidence="1" type="ORF">LfeInf_075</name>
</gene>
<dbReference type="Proteomes" id="UP000030922">
    <property type="component" value="Segment"/>
</dbReference>
<accession>A0A0A7NNN0</accession>
<reference evidence="2" key="1">
    <citation type="submission" date="2014-10" db="EMBL/GenBank/DDBJ databases">
        <title>Characterization of Lactobacillus fermentum phage vB_S_LfeInf.</title>
        <authorList>
            <person name="Liu M."/>
            <person name="Gill J.J."/>
            <person name="Berry J."/>
            <person name="Young R.III."/>
            <person name="Summer E.J."/>
        </authorList>
    </citation>
    <scope>NUCLEOTIDE SEQUENCE [LARGE SCALE GENOMIC DNA]</scope>
</reference>
<dbReference type="InterPro" id="IPR036779">
    <property type="entry name" value="LysM_dom_sf"/>
</dbReference>
<evidence type="ECO:0000313" key="2">
    <source>
        <dbReference type="Proteomes" id="UP000030922"/>
    </source>
</evidence>
<dbReference type="Gene3D" id="3.10.350.10">
    <property type="entry name" value="LysM domain"/>
    <property type="match status" value="1"/>
</dbReference>
<dbReference type="RefSeq" id="YP_009222313.1">
    <property type="nucleotide sequence ID" value="NC_029058.1"/>
</dbReference>
<organism evidence="1 2">
    <name type="scientific">Lactobacillus phage LfeInf</name>
    <dbReference type="NCBI Taxonomy" id="1567484"/>
    <lineage>
        <taxon>Viruses</taxon>
        <taxon>Duplodnaviria</taxon>
        <taxon>Heunggongvirae</taxon>
        <taxon>Uroviricota</taxon>
        <taxon>Caudoviricetes</taxon>
        <taxon>Herelleviridae</taxon>
        <taxon>Hopescreekvirus</taxon>
        <taxon>Hopescreekvirus LfeInf</taxon>
    </lineage>
</organism>
<name>A0A0A7NNN0_9CAUD</name>
<keyword evidence="2" id="KW-1185">Reference proteome</keyword>
<proteinExistence type="predicted"/>
<sequence length="237" mass="27119">MLSVYKHYVIKAGEDLRVIAQKLYNDIDKWQTLAQLNHLKYPYIVSSPEEQLKDPDHLLTWGQTLLLPNSNDIDTANSNLIEESNTAHYKNYYYDTSLGMDLKLNISTDSLLTEQLGVLQSDDNGYTFERVSGLANLQQSLILRILTRRGTLLMHPNYGSRLVDMLGQPMNDKLLSEAAVELRRTITTDSRVADCKITKSQLTYDEIFINATITPINYDQAFDLYLYRSKTGNISLR</sequence>
<dbReference type="OrthoDB" id="7416at10239"/>
<protein>
    <submittedName>
        <fullName evidence="1">GPW/gp25 family protein</fullName>
    </submittedName>
</protein>
<dbReference type="SUPFAM" id="SSF160719">
    <property type="entry name" value="gpW/gp25-like"/>
    <property type="match status" value="1"/>
</dbReference>